<protein>
    <submittedName>
        <fullName evidence="2">Uncharacterized protein</fullName>
    </submittedName>
</protein>
<sequence length="587" mass="66394">MTIFYPAWSPCTECQCPNHHVPSHSFPPERHALENHNLAPLTRSNDPPLPAEADTLNAMISSYQAEIKDIDSEESNIIRLSAEMRENIALLDQKVELLRGERIRISQAISERKRLLSPIRQLPTEILSHIFLQTIEFPIEATQTDAEDMWWKFRCARSAPWSIALVSRRWRQVALDFPQLWSYVNILITDKIFTEGTYRFAQRIGEHMLRSEKHKLSICIANDPDSSTFGELPLPLATIVCSIANRIRDLHLFLPSSIFANLPSLHLSLPQLERLSLLCTDGEAILIYTGLKIFDFSPKLHSMQVMDIGSVSPLFVLPWPQITQFKSEHTHLKYSQPGSMFNEVLDFLSVAVNLEECFVECDNRGDTLTRDPVACPKLHTLTVLGIYNDSQYEPVFPLLEKLMLPSLTTLVIGKIGHKNREPPMTFTAIWDMIARSKCNLRVLHYDHGGILAEDFINLLRGTPTLEDLRLTGGALDADTVTEQTLTELTVKLDGTRPFVPNLHTLFLDGTIAFPMKVFAEMVESRWTLADVVSPPVYQLRNISICTSVRADVREEENEKTLADVTALSALDAYKAQGLVVTMNGRQI</sequence>
<organism evidence="2 3">
    <name type="scientific">Armillaria ostoyae</name>
    <name type="common">Armillaria root rot fungus</name>
    <dbReference type="NCBI Taxonomy" id="47428"/>
    <lineage>
        <taxon>Eukaryota</taxon>
        <taxon>Fungi</taxon>
        <taxon>Dikarya</taxon>
        <taxon>Basidiomycota</taxon>
        <taxon>Agaricomycotina</taxon>
        <taxon>Agaricomycetes</taxon>
        <taxon>Agaricomycetidae</taxon>
        <taxon>Agaricales</taxon>
        <taxon>Marasmiineae</taxon>
        <taxon>Physalacriaceae</taxon>
        <taxon>Armillaria</taxon>
    </lineage>
</organism>
<dbReference type="AlphaFoldDB" id="A0A284R333"/>
<dbReference type="EMBL" id="FUEG01000004">
    <property type="protein sequence ID" value="SJL03116.1"/>
    <property type="molecule type" value="Genomic_DNA"/>
</dbReference>
<keyword evidence="1" id="KW-0175">Coiled coil</keyword>
<reference evidence="3" key="1">
    <citation type="journal article" date="2017" name="Nat. Ecol. Evol.">
        <title>Genome expansion and lineage-specific genetic innovations in the forest pathogenic fungi Armillaria.</title>
        <authorList>
            <person name="Sipos G."/>
            <person name="Prasanna A.N."/>
            <person name="Walter M.C."/>
            <person name="O'Connor E."/>
            <person name="Balint B."/>
            <person name="Krizsan K."/>
            <person name="Kiss B."/>
            <person name="Hess J."/>
            <person name="Varga T."/>
            <person name="Slot J."/>
            <person name="Riley R."/>
            <person name="Boka B."/>
            <person name="Rigling D."/>
            <person name="Barry K."/>
            <person name="Lee J."/>
            <person name="Mihaltcheva S."/>
            <person name="LaButti K."/>
            <person name="Lipzen A."/>
            <person name="Waldron R."/>
            <person name="Moloney N.M."/>
            <person name="Sperisen C."/>
            <person name="Kredics L."/>
            <person name="Vagvoelgyi C."/>
            <person name="Patrignani A."/>
            <person name="Fitzpatrick D."/>
            <person name="Nagy I."/>
            <person name="Doyle S."/>
            <person name="Anderson J.B."/>
            <person name="Grigoriev I.V."/>
            <person name="Gueldener U."/>
            <person name="Muensterkoetter M."/>
            <person name="Nagy L.G."/>
        </authorList>
    </citation>
    <scope>NUCLEOTIDE SEQUENCE [LARGE SCALE GENOMIC DNA]</scope>
    <source>
        <strain evidence="3">C18/9</strain>
    </source>
</reference>
<proteinExistence type="predicted"/>
<dbReference type="SUPFAM" id="SSF52047">
    <property type="entry name" value="RNI-like"/>
    <property type="match status" value="1"/>
</dbReference>
<name>A0A284R333_ARMOS</name>
<keyword evidence="3" id="KW-1185">Reference proteome</keyword>
<dbReference type="OMA" id="VINCEAE"/>
<dbReference type="Gene3D" id="3.80.10.10">
    <property type="entry name" value="Ribonuclease Inhibitor"/>
    <property type="match status" value="1"/>
</dbReference>
<feature type="coiled-coil region" evidence="1">
    <location>
        <begin position="53"/>
        <end position="101"/>
    </location>
</feature>
<dbReference type="Gene3D" id="1.20.1280.50">
    <property type="match status" value="1"/>
</dbReference>
<accession>A0A284R333</accession>
<evidence type="ECO:0000313" key="2">
    <source>
        <dbReference type="EMBL" id="SJL03116.1"/>
    </source>
</evidence>
<dbReference type="OrthoDB" id="3365698at2759"/>
<dbReference type="InterPro" id="IPR032675">
    <property type="entry name" value="LRR_dom_sf"/>
</dbReference>
<evidence type="ECO:0000313" key="3">
    <source>
        <dbReference type="Proteomes" id="UP000219338"/>
    </source>
</evidence>
<dbReference type="Proteomes" id="UP000219338">
    <property type="component" value="Unassembled WGS sequence"/>
</dbReference>
<evidence type="ECO:0000256" key="1">
    <source>
        <dbReference type="SAM" id="Coils"/>
    </source>
</evidence>
<gene>
    <name evidence="2" type="ORF">ARMOST_06462</name>
</gene>